<evidence type="ECO:0000313" key="1">
    <source>
        <dbReference type="EMBL" id="KAJ8623825.1"/>
    </source>
</evidence>
<accession>A0ACC2KS40</accession>
<dbReference type="EMBL" id="CM056819">
    <property type="protein sequence ID" value="KAJ8623825.1"/>
    <property type="molecule type" value="Genomic_DNA"/>
</dbReference>
<comment type="caution">
    <text evidence="1">The sequence shown here is derived from an EMBL/GenBank/DDBJ whole genome shotgun (WGS) entry which is preliminary data.</text>
</comment>
<protein>
    <submittedName>
        <fullName evidence="1">Uncharacterized protein</fullName>
    </submittedName>
</protein>
<proteinExistence type="predicted"/>
<name>A0ACC2KS40_PERAE</name>
<keyword evidence="2" id="KW-1185">Reference proteome</keyword>
<dbReference type="Proteomes" id="UP001234297">
    <property type="component" value="Chromosome 11"/>
</dbReference>
<organism evidence="1 2">
    <name type="scientific">Persea americana</name>
    <name type="common">Avocado</name>
    <dbReference type="NCBI Taxonomy" id="3435"/>
    <lineage>
        <taxon>Eukaryota</taxon>
        <taxon>Viridiplantae</taxon>
        <taxon>Streptophyta</taxon>
        <taxon>Embryophyta</taxon>
        <taxon>Tracheophyta</taxon>
        <taxon>Spermatophyta</taxon>
        <taxon>Magnoliopsida</taxon>
        <taxon>Magnoliidae</taxon>
        <taxon>Laurales</taxon>
        <taxon>Lauraceae</taxon>
        <taxon>Persea</taxon>
    </lineage>
</organism>
<evidence type="ECO:0000313" key="2">
    <source>
        <dbReference type="Proteomes" id="UP001234297"/>
    </source>
</evidence>
<sequence length="366" mass="41385">MVPVRFKSGLVPYQDGFRSKNVKLPTAGHFCTVTKQLPEHPVLFYLFVEREFVSLKASVFAIPSDRDFSSQDFARNPRNSPLQRYLQESKLFRMADDENKGEGTSRGNEWEVVSLTASTYEAAPGPKEFESTDDDKELNRTEEESSRAMFMSGHFVFPPSQHENLPLEPDISEIHDELRGEGPDSTEECGPDLAEGDGPKKPADDNRNIKELSEVDEQLGLQLFDEKDMSGSTAFDGSAIIPEDRDPTQNKLDSPLDSSKYQDTTKEDKSVPPCEAWWKKRAASLYSHAKEANTFWSVVVAAALMGLVILGQRWQQERWQLQQLKWKLGMNDEKINRMLGPISRFKDVLVGGHRRSPVIRSASAER</sequence>
<reference evidence="1 2" key="1">
    <citation type="journal article" date="2022" name="Hortic Res">
        <title>A haplotype resolved chromosomal level avocado genome allows analysis of novel avocado genes.</title>
        <authorList>
            <person name="Nath O."/>
            <person name="Fletcher S.J."/>
            <person name="Hayward A."/>
            <person name="Shaw L.M."/>
            <person name="Masouleh A.K."/>
            <person name="Furtado A."/>
            <person name="Henry R.J."/>
            <person name="Mitter N."/>
        </authorList>
    </citation>
    <scope>NUCLEOTIDE SEQUENCE [LARGE SCALE GENOMIC DNA]</scope>
    <source>
        <strain evidence="2">cv. Hass</strain>
    </source>
</reference>
<gene>
    <name evidence="1" type="ORF">MRB53_032355</name>
</gene>